<evidence type="ECO:0000313" key="3">
    <source>
        <dbReference type="EMBL" id="KAK3386672.1"/>
    </source>
</evidence>
<reference evidence="3" key="1">
    <citation type="journal article" date="2023" name="Mol. Phylogenet. Evol.">
        <title>Genome-scale phylogeny and comparative genomics of the fungal order Sordariales.</title>
        <authorList>
            <person name="Hensen N."/>
            <person name="Bonometti L."/>
            <person name="Westerberg I."/>
            <person name="Brannstrom I.O."/>
            <person name="Guillou S."/>
            <person name="Cros-Aarteil S."/>
            <person name="Calhoun S."/>
            <person name="Haridas S."/>
            <person name="Kuo A."/>
            <person name="Mondo S."/>
            <person name="Pangilinan J."/>
            <person name="Riley R."/>
            <person name="LaButti K."/>
            <person name="Andreopoulos B."/>
            <person name="Lipzen A."/>
            <person name="Chen C."/>
            <person name="Yan M."/>
            <person name="Daum C."/>
            <person name="Ng V."/>
            <person name="Clum A."/>
            <person name="Steindorff A."/>
            <person name="Ohm R.A."/>
            <person name="Martin F."/>
            <person name="Silar P."/>
            <person name="Natvig D.O."/>
            <person name="Lalanne C."/>
            <person name="Gautier V."/>
            <person name="Ament-Velasquez S.L."/>
            <person name="Kruys A."/>
            <person name="Hutchinson M.I."/>
            <person name="Powell A.J."/>
            <person name="Barry K."/>
            <person name="Miller A.N."/>
            <person name="Grigoriev I.V."/>
            <person name="Debuchy R."/>
            <person name="Gladieux P."/>
            <person name="Hiltunen Thoren M."/>
            <person name="Johannesson H."/>
        </authorList>
    </citation>
    <scope>NUCLEOTIDE SEQUENCE</scope>
    <source>
        <strain evidence="3">CBS 232.78</strain>
    </source>
</reference>
<name>A0AAE0NS51_9PEZI</name>
<keyword evidence="4" id="KW-1185">Reference proteome</keyword>
<dbReference type="AlphaFoldDB" id="A0AAE0NS51"/>
<evidence type="ECO:0000256" key="2">
    <source>
        <dbReference type="SAM" id="Phobius"/>
    </source>
</evidence>
<feature type="transmembrane region" description="Helical" evidence="2">
    <location>
        <begin position="256"/>
        <end position="276"/>
    </location>
</feature>
<keyword evidence="2" id="KW-1133">Transmembrane helix</keyword>
<dbReference type="Proteomes" id="UP001285441">
    <property type="component" value="Unassembled WGS sequence"/>
</dbReference>
<gene>
    <name evidence="3" type="ORF">B0H63DRAFT_540648</name>
</gene>
<keyword evidence="2" id="KW-0812">Transmembrane</keyword>
<evidence type="ECO:0000256" key="1">
    <source>
        <dbReference type="SAM" id="MobiDB-lite"/>
    </source>
</evidence>
<comment type="caution">
    <text evidence="3">The sequence shown here is derived from an EMBL/GenBank/DDBJ whole genome shotgun (WGS) entry which is preliminary data.</text>
</comment>
<feature type="compositionally biased region" description="Polar residues" evidence="1">
    <location>
        <begin position="108"/>
        <end position="117"/>
    </location>
</feature>
<proteinExistence type="predicted"/>
<sequence length="285" mass="31672">MLGLLLLAVVVVLLFGFGFNMRAKPKYTPAIGLVRTWLAGSGLSAAAKVEFITRSTRQASAERDTRLSTPRPRGAAQSRLSNAEMEMSTGTKAGRKKAKQNKPHAAVQGNSNLQSNANTDKYFEERYQVGIYGVPPEIPPPEEVRRGNYHYEECPLQVMPPMPRETFLHYLKHAKKKTLHHNENIFLSRLPKKLGVSILKSSTPSISHGWGIHIIERPRSFGLVLVGLLSAFICLIFFTITWVQVDLDTAIGVGQYVTGVLALIDAAIYFALQAYYTENSSQRKT</sequence>
<accession>A0AAE0NS51</accession>
<evidence type="ECO:0000313" key="4">
    <source>
        <dbReference type="Proteomes" id="UP001285441"/>
    </source>
</evidence>
<protein>
    <submittedName>
        <fullName evidence="3">Uncharacterized protein</fullName>
    </submittedName>
</protein>
<keyword evidence="2" id="KW-0472">Membrane</keyword>
<reference evidence="3" key="2">
    <citation type="submission" date="2023-06" db="EMBL/GenBank/DDBJ databases">
        <authorList>
            <consortium name="Lawrence Berkeley National Laboratory"/>
            <person name="Haridas S."/>
            <person name="Hensen N."/>
            <person name="Bonometti L."/>
            <person name="Westerberg I."/>
            <person name="Brannstrom I.O."/>
            <person name="Guillou S."/>
            <person name="Cros-Aarteil S."/>
            <person name="Calhoun S."/>
            <person name="Kuo A."/>
            <person name="Mondo S."/>
            <person name="Pangilinan J."/>
            <person name="Riley R."/>
            <person name="LaButti K."/>
            <person name="Andreopoulos B."/>
            <person name="Lipzen A."/>
            <person name="Chen C."/>
            <person name="Yanf M."/>
            <person name="Daum C."/>
            <person name="Ng V."/>
            <person name="Clum A."/>
            <person name="Steindorff A."/>
            <person name="Ohm R."/>
            <person name="Martin F."/>
            <person name="Silar P."/>
            <person name="Natvig D."/>
            <person name="Lalanne C."/>
            <person name="Gautier V."/>
            <person name="Ament-velasquez S.L."/>
            <person name="Kruys A."/>
            <person name="Hutchinson M.I."/>
            <person name="Powell A.J."/>
            <person name="Barry K."/>
            <person name="Miller A.N."/>
            <person name="Grigoriev I.V."/>
            <person name="Debuchy R."/>
            <person name="Gladieux P."/>
            <person name="Thoren M.H."/>
            <person name="Johannesson H."/>
        </authorList>
    </citation>
    <scope>NUCLEOTIDE SEQUENCE</scope>
    <source>
        <strain evidence="3">CBS 232.78</strain>
    </source>
</reference>
<feature type="region of interest" description="Disordered" evidence="1">
    <location>
        <begin position="57"/>
        <end position="117"/>
    </location>
</feature>
<feature type="transmembrane region" description="Helical" evidence="2">
    <location>
        <begin position="221"/>
        <end position="244"/>
    </location>
</feature>
<feature type="compositionally biased region" description="Basic residues" evidence="1">
    <location>
        <begin position="93"/>
        <end position="102"/>
    </location>
</feature>
<organism evidence="3 4">
    <name type="scientific">Podospora didyma</name>
    <dbReference type="NCBI Taxonomy" id="330526"/>
    <lineage>
        <taxon>Eukaryota</taxon>
        <taxon>Fungi</taxon>
        <taxon>Dikarya</taxon>
        <taxon>Ascomycota</taxon>
        <taxon>Pezizomycotina</taxon>
        <taxon>Sordariomycetes</taxon>
        <taxon>Sordariomycetidae</taxon>
        <taxon>Sordariales</taxon>
        <taxon>Podosporaceae</taxon>
        <taxon>Podospora</taxon>
    </lineage>
</organism>
<dbReference type="EMBL" id="JAULSW010000003">
    <property type="protein sequence ID" value="KAK3386672.1"/>
    <property type="molecule type" value="Genomic_DNA"/>
</dbReference>